<organism evidence="3 4">
    <name type="scientific">Papilio machaon</name>
    <name type="common">Old World swallowtail butterfly</name>
    <dbReference type="NCBI Taxonomy" id="76193"/>
    <lineage>
        <taxon>Eukaryota</taxon>
        <taxon>Metazoa</taxon>
        <taxon>Ecdysozoa</taxon>
        <taxon>Arthropoda</taxon>
        <taxon>Hexapoda</taxon>
        <taxon>Insecta</taxon>
        <taxon>Pterygota</taxon>
        <taxon>Neoptera</taxon>
        <taxon>Endopterygota</taxon>
        <taxon>Lepidoptera</taxon>
        <taxon>Glossata</taxon>
        <taxon>Ditrysia</taxon>
        <taxon>Papilionoidea</taxon>
        <taxon>Papilionidae</taxon>
        <taxon>Papilioninae</taxon>
        <taxon>Papilio</taxon>
    </lineage>
</organism>
<evidence type="ECO:0000259" key="2">
    <source>
        <dbReference type="Pfam" id="PF10505"/>
    </source>
</evidence>
<sequence>MKSKKKYSINNIIIANGDKQNSVGEVVLEAVPEYQLELGASELSSHTISSLALSLMLRRHATLMTVTVPYYYNVSVLHIVVRQNSVGEVVLEAVPEYQLELGASELSSHTISSLALSLMLRRHATLMTVRVDGQSGEVVRVDSNNLEELRAEHPTAGAAEAAHTLGTTLAQLQGLLPGHYLLRHEVLLKAVCRRYRKILPCAFTPHELQVAKETKKPAARQKPPPHAITVSMSIL</sequence>
<evidence type="ECO:0000256" key="1">
    <source>
        <dbReference type="SAM" id="MobiDB-lite"/>
    </source>
</evidence>
<dbReference type="InterPro" id="IPR019535">
    <property type="entry name" value="ICE2_C"/>
</dbReference>
<dbReference type="Pfam" id="PF10505">
    <property type="entry name" value="NARG2_C"/>
    <property type="match status" value="1"/>
</dbReference>
<dbReference type="AlphaFoldDB" id="A0A194RI55"/>
<dbReference type="STRING" id="76193.A0A194RI55"/>
<evidence type="ECO:0000313" key="4">
    <source>
        <dbReference type="Proteomes" id="UP000053240"/>
    </source>
</evidence>
<name>A0A194RI55_PAPMA</name>
<accession>A0A194RI55</accession>
<proteinExistence type="predicted"/>
<dbReference type="Proteomes" id="UP000053240">
    <property type="component" value="Unassembled WGS sequence"/>
</dbReference>
<keyword evidence="4" id="KW-1185">Reference proteome</keyword>
<feature type="region of interest" description="Disordered" evidence="1">
    <location>
        <begin position="213"/>
        <end position="235"/>
    </location>
</feature>
<evidence type="ECO:0000313" key="3">
    <source>
        <dbReference type="EMBL" id="KPJ17119.1"/>
    </source>
</evidence>
<protein>
    <recommendedName>
        <fullName evidence="2">Little elongation complex subunit 2 C-terminal domain-containing protein</fullName>
    </recommendedName>
</protein>
<dbReference type="InParanoid" id="A0A194RI55"/>
<gene>
    <name evidence="3" type="ORF">RR48_13975</name>
</gene>
<dbReference type="GO" id="GO:0008023">
    <property type="term" value="C:transcription elongation factor complex"/>
    <property type="evidence" value="ECO:0007669"/>
    <property type="project" value="InterPro"/>
</dbReference>
<feature type="domain" description="Little elongation complex subunit 2 C-terminal" evidence="2">
    <location>
        <begin position="89"/>
        <end position="185"/>
    </location>
</feature>
<dbReference type="EMBL" id="KQ460205">
    <property type="protein sequence ID" value="KPJ17119.1"/>
    <property type="molecule type" value="Genomic_DNA"/>
</dbReference>
<reference evidence="3 4" key="1">
    <citation type="journal article" date="2015" name="Nat. Commun.">
        <title>Outbred genome sequencing and CRISPR/Cas9 gene editing in butterflies.</title>
        <authorList>
            <person name="Li X."/>
            <person name="Fan D."/>
            <person name="Zhang W."/>
            <person name="Liu G."/>
            <person name="Zhang L."/>
            <person name="Zhao L."/>
            <person name="Fang X."/>
            <person name="Chen L."/>
            <person name="Dong Y."/>
            <person name="Chen Y."/>
            <person name="Ding Y."/>
            <person name="Zhao R."/>
            <person name="Feng M."/>
            <person name="Zhu Y."/>
            <person name="Feng Y."/>
            <person name="Jiang X."/>
            <person name="Zhu D."/>
            <person name="Xiang H."/>
            <person name="Feng X."/>
            <person name="Li S."/>
            <person name="Wang J."/>
            <person name="Zhang G."/>
            <person name="Kronforst M.R."/>
            <person name="Wang W."/>
        </authorList>
    </citation>
    <scope>NUCLEOTIDE SEQUENCE [LARGE SCALE GENOMIC DNA]</scope>
    <source>
        <strain evidence="3">Ya'a_city_454_Pm</strain>
        <tissue evidence="3">Whole body</tissue>
    </source>
</reference>